<evidence type="ECO:0000256" key="10">
    <source>
        <dbReference type="SAM" id="Phobius"/>
    </source>
</evidence>
<feature type="transmembrane region" description="Helical" evidence="10">
    <location>
        <begin position="43"/>
        <end position="65"/>
    </location>
</feature>
<evidence type="ECO:0000256" key="5">
    <source>
        <dbReference type="ARBA" id="ARBA00022741"/>
    </source>
</evidence>
<dbReference type="InterPro" id="IPR039421">
    <property type="entry name" value="Type_1_exporter"/>
</dbReference>
<dbReference type="InterPro" id="IPR027417">
    <property type="entry name" value="P-loop_NTPase"/>
</dbReference>
<dbReference type="PANTHER" id="PTHR43394:SF1">
    <property type="entry name" value="ATP-BINDING CASSETTE SUB-FAMILY B MEMBER 10, MITOCHONDRIAL"/>
    <property type="match status" value="1"/>
</dbReference>
<keyword evidence="7 10" id="KW-1133">Transmembrane helix</keyword>
<dbReference type="AlphaFoldDB" id="A0A378TCU0"/>
<keyword evidence="6" id="KW-0067">ATP-binding</keyword>
<dbReference type="OrthoDB" id="9806127at2"/>
<dbReference type="PROSITE" id="PS50893">
    <property type="entry name" value="ABC_TRANSPORTER_2"/>
    <property type="match status" value="1"/>
</dbReference>
<dbReference type="Pfam" id="PF00664">
    <property type="entry name" value="ABC_membrane"/>
    <property type="match status" value="1"/>
</dbReference>
<dbReference type="SMART" id="SM00382">
    <property type="entry name" value="AAA"/>
    <property type="match status" value="1"/>
</dbReference>
<reference evidence="13 14" key="1">
    <citation type="submission" date="2018-06" db="EMBL/GenBank/DDBJ databases">
        <authorList>
            <consortium name="Pathogen Informatics"/>
            <person name="Doyle S."/>
        </authorList>
    </citation>
    <scope>NUCLEOTIDE SEQUENCE [LARGE SCALE GENOMIC DNA]</scope>
    <source>
        <strain evidence="13 14">NCTC10821</strain>
    </source>
</reference>
<keyword evidence="14" id="KW-1185">Reference proteome</keyword>
<feature type="domain" description="ABC transmembrane type-1" evidence="12">
    <location>
        <begin position="46"/>
        <end position="331"/>
    </location>
</feature>
<evidence type="ECO:0000256" key="7">
    <source>
        <dbReference type="ARBA" id="ARBA00022989"/>
    </source>
</evidence>
<dbReference type="EC" id="3.6.3.-" evidence="13"/>
<protein>
    <submittedName>
        <fullName evidence="13">ABC transporter</fullName>
        <ecNumber evidence="13">3.6.3.-</ecNumber>
    </submittedName>
</protein>
<keyword evidence="3" id="KW-1003">Cell membrane</keyword>
<dbReference type="GO" id="GO:0016887">
    <property type="term" value="F:ATP hydrolysis activity"/>
    <property type="evidence" value="ECO:0007669"/>
    <property type="project" value="InterPro"/>
</dbReference>
<comment type="subcellular location">
    <subcellularLocation>
        <location evidence="1">Cell membrane</location>
        <topology evidence="1">Multi-pass membrane protein</topology>
    </subcellularLocation>
</comment>
<evidence type="ECO:0000256" key="3">
    <source>
        <dbReference type="ARBA" id="ARBA00022475"/>
    </source>
</evidence>
<dbReference type="PROSITE" id="PS50929">
    <property type="entry name" value="ABC_TM1F"/>
    <property type="match status" value="1"/>
</dbReference>
<dbReference type="SUPFAM" id="SSF90123">
    <property type="entry name" value="ABC transporter transmembrane region"/>
    <property type="match status" value="1"/>
</dbReference>
<dbReference type="SUPFAM" id="SSF52540">
    <property type="entry name" value="P-loop containing nucleoside triphosphate hydrolases"/>
    <property type="match status" value="1"/>
</dbReference>
<feature type="transmembrane region" description="Helical" evidence="10">
    <location>
        <begin position="188"/>
        <end position="206"/>
    </location>
</feature>
<comment type="similarity">
    <text evidence="9">Belongs to the ABC transporter superfamily. Lipid exporter (TC 3.A.1.106) family.</text>
</comment>
<proteinExistence type="inferred from homology"/>
<organism evidence="13 14">
    <name type="scientific">Mycolicibacterium tokaiense</name>
    <dbReference type="NCBI Taxonomy" id="39695"/>
    <lineage>
        <taxon>Bacteria</taxon>
        <taxon>Bacillati</taxon>
        <taxon>Actinomycetota</taxon>
        <taxon>Actinomycetes</taxon>
        <taxon>Mycobacteriales</taxon>
        <taxon>Mycobacteriaceae</taxon>
        <taxon>Mycolicibacterium</taxon>
    </lineage>
</organism>
<feature type="domain" description="ABC transporter" evidence="11">
    <location>
        <begin position="365"/>
        <end position="599"/>
    </location>
</feature>
<evidence type="ECO:0000256" key="1">
    <source>
        <dbReference type="ARBA" id="ARBA00004651"/>
    </source>
</evidence>
<evidence type="ECO:0000256" key="2">
    <source>
        <dbReference type="ARBA" id="ARBA00022448"/>
    </source>
</evidence>
<evidence type="ECO:0000256" key="8">
    <source>
        <dbReference type="ARBA" id="ARBA00023136"/>
    </source>
</evidence>
<evidence type="ECO:0000256" key="6">
    <source>
        <dbReference type="ARBA" id="ARBA00022840"/>
    </source>
</evidence>
<keyword evidence="2" id="KW-0813">Transport</keyword>
<accession>A0A378TCU0</accession>
<feature type="transmembrane region" description="Helical" evidence="10">
    <location>
        <begin position="268"/>
        <end position="290"/>
    </location>
</feature>
<keyword evidence="4 10" id="KW-0812">Transmembrane</keyword>
<dbReference type="InterPro" id="IPR011527">
    <property type="entry name" value="ABC1_TM_dom"/>
</dbReference>
<evidence type="ECO:0000259" key="12">
    <source>
        <dbReference type="PROSITE" id="PS50929"/>
    </source>
</evidence>
<dbReference type="PANTHER" id="PTHR43394">
    <property type="entry name" value="ATP-DEPENDENT PERMEASE MDL1, MITOCHONDRIAL"/>
    <property type="match status" value="1"/>
</dbReference>
<dbReference type="Gene3D" id="1.20.1560.10">
    <property type="entry name" value="ABC transporter type 1, transmembrane domain"/>
    <property type="match status" value="1"/>
</dbReference>
<dbReference type="EMBL" id="UGQT01000001">
    <property type="protein sequence ID" value="STZ58638.1"/>
    <property type="molecule type" value="Genomic_DNA"/>
</dbReference>
<dbReference type="Pfam" id="PF00005">
    <property type="entry name" value="ABC_tran"/>
    <property type="match status" value="1"/>
</dbReference>
<evidence type="ECO:0000256" key="4">
    <source>
        <dbReference type="ARBA" id="ARBA00022692"/>
    </source>
</evidence>
<evidence type="ECO:0000259" key="11">
    <source>
        <dbReference type="PROSITE" id="PS50893"/>
    </source>
</evidence>
<dbReference type="InterPro" id="IPR003593">
    <property type="entry name" value="AAA+_ATPase"/>
</dbReference>
<dbReference type="InterPro" id="IPR003439">
    <property type="entry name" value="ABC_transporter-like_ATP-bd"/>
</dbReference>
<dbReference type="RefSeq" id="WP_115278398.1">
    <property type="nucleotide sequence ID" value="NZ_AP022600.1"/>
</dbReference>
<keyword evidence="13" id="KW-0378">Hydrolase</keyword>
<dbReference type="GO" id="GO:0015421">
    <property type="term" value="F:ABC-type oligopeptide transporter activity"/>
    <property type="evidence" value="ECO:0007669"/>
    <property type="project" value="TreeGrafter"/>
</dbReference>
<sequence>MTATQWRGRFDDQQDDVGIDEFAPRRREAKALLWDLLRPFKTAVYILAAVVVVENAARLTVPILIQRGIDHGIPPIVEGDSARELILVVATLCAVVVVQAVTRMFFLRRSGRIGQSVLLELRRRLFIHFGRLDVAFHDRYTSGRVVSRSTNDVDAIQEMLQNGFDSLITAVLTLFGTAVLLVVLDWRLGLVCLVAFPVLIMLSAWFRSESAKTYREVRESAALVIVQFVETMTGIKAVQAYRREPRNQEIFEEVADRYKDVNERTFKLLAIFMPGVKLVGNLTTGVVLLYGGYRVLHGEMTIGTLAAFLLYLRMFFEPMQEITQFFNTFQSAAAALEKLAGVLSTKPAIADPVIPASLNDVRGEVRFNDVTFSYVEGRPVLPGLELTVPAGQTVALVGTTGAGKTTIAKLIARFYDPTSGSVTVDGTDIRDLAQSELRTHVVMVTQENFMFDGTIADNIRFGKPSATDAEVRAAAEAVGADRFISELPEGYATDVAKRGGRLSAGQRQLVAFARAFLADPAVLILDEATSSLDIPSERMVQQALETVLADRTALVIAHRLSTVEVADRVLVLEHGRIIEDGSPDELIAGDGHYAGLHQAWVRSLA</sequence>
<dbReference type="CDD" id="cd18546">
    <property type="entry name" value="ABC_6TM_Rv0194_D2_like"/>
    <property type="match status" value="1"/>
</dbReference>
<evidence type="ECO:0000313" key="13">
    <source>
        <dbReference type="EMBL" id="STZ58638.1"/>
    </source>
</evidence>
<dbReference type="Proteomes" id="UP000254978">
    <property type="component" value="Unassembled WGS sequence"/>
</dbReference>
<evidence type="ECO:0000256" key="9">
    <source>
        <dbReference type="ARBA" id="ARBA00061644"/>
    </source>
</evidence>
<dbReference type="GO" id="GO:0005886">
    <property type="term" value="C:plasma membrane"/>
    <property type="evidence" value="ECO:0007669"/>
    <property type="project" value="UniProtKB-SubCell"/>
</dbReference>
<evidence type="ECO:0000313" key="14">
    <source>
        <dbReference type="Proteomes" id="UP000254978"/>
    </source>
</evidence>
<feature type="transmembrane region" description="Helical" evidence="10">
    <location>
        <begin position="85"/>
        <end position="106"/>
    </location>
</feature>
<dbReference type="Gene3D" id="3.40.50.300">
    <property type="entry name" value="P-loop containing nucleotide triphosphate hydrolases"/>
    <property type="match status" value="1"/>
</dbReference>
<keyword evidence="5" id="KW-0547">Nucleotide-binding</keyword>
<dbReference type="GO" id="GO:0005524">
    <property type="term" value="F:ATP binding"/>
    <property type="evidence" value="ECO:0007669"/>
    <property type="project" value="UniProtKB-KW"/>
</dbReference>
<keyword evidence="8 10" id="KW-0472">Membrane</keyword>
<dbReference type="PROSITE" id="PS00211">
    <property type="entry name" value="ABC_TRANSPORTER_1"/>
    <property type="match status" value="1"/>
</dbReference>
<dbReference type="InterPro" id="IPR036640">
    <property type="entry name" value="ABC1_TM_sf"/>
</dbReference>
<dbReference type="FunFam" id="3.40.50.300:FF:000299">
    <property type="entry name" value="ABC transporter ATP-binding protein/permease"/>
    <property type="match status" value="1"/>
</dbReference>
<feature type="transmembrane region" description="Helical" evidence="10">
    <location>
        <begin position="164"/>
        <end position="182"/>
    </location>
</feature>
<dbReference type="InterPro" id="IPR017871">
    <property type="entry name" value="ABC_transporter-like_CS"/>
</dbReference>
<gene>
    <name evidence="13" type="ORF">NCTC10821_02152</name>
</gene>
<name>A0A378TCU0_9MYCO</name>